<evidence type="ECO:0000313" key="2">
    <source>
        <dbReference type="Proteomes" id="UP000250462"/>
    </source>
</evidence>
<dbReference type="EMBL" id="QMIG01000017">
    <property type="protein sequence ID" value="RAW12000.1"/>
    <property type="molecule type" value="Genomic_DNA"/>
</dbReference>
<evidence type="ECO:0000313" key="1">
    <source>
        <dbReference type="EMBL" id="RAW12000.1"/>
    </source>
</evidence>
<accession>A0A329QI37</accession>
<organism evidence="1 2">
    <name type="scientific">Phytoactinopolyspora halophila</name>
    <dbReference type="NCBI Taxonomy" id="1981511"/>
    <lineage>
        <taxon>Bacteria</taxon>
        <taxon>Bacillati</taxon>
        <taxon>Actinomycetota</taxon>
        <taxon>Actinomycetes</taxon>
        <taxon>Jiangellales</taxon>
        <taxon>Jiangellaceae</taxon>
        <taxon>Phytoactinopolyspora</taxon>
    </lineage>
</organism>
<protein>
    <submittedName>
        <fullName evidence="1">Uncharacterized protein</fullName>
    </submittedName>
</protein>
<dbReference type="Proteomes" id="UP000250462">
    <property type="component" value="Unassembled WGS sequence"/>
</dbReference>
<comment type="caution">
    <text evidence="1">The sequence shown here is derived from an EMBL/GenBank/DDBJ whole genome shotgun (WGS) entry which is preliminary data.</text>
</comment>
<sequence length="65" mass="7647">MSRPAVVWWLGARLVRSRMPRRRWDLPFVCFDSVYQYRSYGEVDRPSASHVQPTATSAAVMFRIE</sequence>
<keyword evidence="2" id="KW-1185">Reference proteome</keyword>
<proteinExistence type="predicted"/>
<gene>
    <name evidence="1" type="ORF">DPM12_15090</name>
</gene>
<dbReference type="AlphaFoldDB" id="A0A329QI37"/>
<name>A0A329QI37_9ACTN</name>
<reference evidence="1 2" key="1">
    <citation type="submission" date="2018-06" db="EMBL/GenBank/DDBJ databases">
        <title>Phytoactinopolyspora halophila sp. nov., a novel halophilic actinomycete isolated from a saline soil in China.</title>
        <authorList>
            <person name="Tang S.-K."/>
        </authorList>
    </citation>
    <scope>NUCLEOTIDE SEQUENCE [LARGE SCALE GENOMIC DNA]</scope>
    <source>
        <strain evidence="1 2">YIM 96934</strain>
    </source>
</reference>